<evidence type="ECO:0000313" key="2">
    <source>
        <dbReference type="EMBL" id="EDO31235.1"/>
    </source>
</evidence>
<feature type="region of interest" description="Disordered" evidence="1">
    <location>
        <begin position="130"/>
        <end position="158"/>
    </location>
</feature>
<feature type="compositionally biased region" description="Basic and acidic residues" evidence="1">
    <location>
        <begin position="149"/>
        <end position="158"/>
    </location>
</feature>
<dbReference type="Proteomes" id="UP000001593">
    <property type="component" value="Unassembled WGS sequence"/>
</dbReference>
<dbReference type="Pfam" id="PF08568">
    <property type="entry name" value="Kinetochor_Ybp2"/>
    <property type="match status" value="1"/>
</dbReference>
<name>A7SYJ1_NEMVE</name>
<feature type="compositionally biased region" description="Polar residues" evidence="1">
    <location>
        <begin position="136"/>
        <end position="148"/>
    </location>
</feature>
<keyword evidence="3" id="KW-1185">Reference proteome</keyword>
<dbReference type="AlphaFoldDB" id="A7SYJ1"/>
<dbReference type="HOGENOM" id="CLU_1671410_0_0_1"/>
<dbReference type="STRING" id="45351.A7SYJ1"/>
<dbReference type="InterPro" id="IPR013877">
    <property type="entry name" value="YAP-bd/ALF4/Glomulin"/>
</dbReference>
<proteinExistence type="predicted"/>
<dbReference type="InParanoid" id="A7SYJ1"/>
<protein>
    <submittedName>
        <fullName evidence="2">Uncharacterized protein</fullName>
    </submittedName>
</protein>
<sequence>MAEQEEIDPIISLQRSFEQFREDEANSHLVLVASKQCLDHREITPLVEELTHCKNMDVLEFVGWELISIMTQDGTSLAESMPLLQEIAERCNPKEVCLGVVERMDSTHSSEIFISLLPILQKDHLVQDVSPLSPVSPDQSTAETTGENEQAKEALTKW</sequence>
<gene>
    <name evidence="2" type="ORF">NEMVEDRAFT_v1g219533</name>
</gene>
<evidence type="ECO:0000256" key="1">
    <source>
        <dbReference type="SAM" id="MobiDB-lite"/>
    </source>
</evidence>
<accession>A7SYJ1</accession>
<reference evidence="2 3" key="1">
    <citation type="journal article" date="2007" name="Science">
        <title>Sea anemone genome reveals ancestral eumetazoan gene repertoire and genomic organization.</title>
        <authorList>
            <person name="Putnam N.H."/>
            <person name="Srivastava M."/>
            <person name="Hellsten U."/>
            <person name="Dirks B."/>
            <person name="Chapman J."/>
            <person name="Salamov A."/>
            <person name="Terry A."/>
            <person name="Shapiro H."/>
            <person name="Lindquist E."/>
            <person name="Kapitonov V.V."/>
            <person name="Jurka J."/>
            <person name="Genikhovich G."/>
            <person name="Grigoriev I.V."/>
            <person name="Lucas S.M."/>
            <person name="Steele R.E."/>
            <person name="Finnerty J.R."/>
            <person name="Technau U."/>
            <person name="Martindale M.Q."/>
            <person name="Rokhsar D.S."/>
        </authorList>
    </citation>
    <scope>NUCLEOTIDE SEQUENCE [LARGE SCALE GENOMIC DNA]</scope>
    <source>
        <strain evidence="3">CH2 X CH6</strain>
    </source>
</reference>
<dbReference type="EMBL" id="DS469924">
    <property type="protein sequence ID" value="EDO31235.1"/>
    <property type="molecule type" value="Genomic_DNA"/>
</dbReference>
<organism evidence="2 3">
    <name type="scientific">Nematostella vectensis</name>
    <name type="common">Starlet sea anemone</name>
    <dbReference type="NCBI Taxonomy" id="45351"/>
    <lineage>
        <taxon>Eukaryota</taxon>
        <taxon>Metazoa</taxon>
        <taxon>Cnidaria</taxon>
        <taxon>Anthozoa</taxon>
        <taxon>Hexacorallia</taxon>
        <taxon>Actiniaria</taxon>
        <taxon>Edwardsiidae</taxon>
        <taxon>Nematostella</taxon>
    </lineage>
</organism>
<evidence type="ECO:0000313" key="3">
    <source>
        <dbReference type="Proteomes" id="UP000001593"/>
    </source>
</evidence>